<dbReference type="EMBL" id="QDKN01000002">
    <property type="protein sequence ID" value="NPT30063.1"/>
    <property type="molecule type" value="Genomic_DNA"/>
</dbReference>
<dbReference type="InterPro" id="IPR027417">
    <property type="entry name" value="P-loop_NTPase"/>
</dbReference>
<keyword evidence="2" id="KW-1185">Reference proteome</keyword>
<proteinExistence type="predicted"/>
<gene>
    <name evidence="1" type="ORF">DDR56_05675</name>
</gene>
<name>A0ABX2BAS9_9GAMM</name>
<comment type="caution">
    <text evidence="1">The sequence shown here is derived from an EMBL/GenBank/DDBJ whole genome shotgun (WGS) entry which is preliminary data.</text>
</comment>
<evidence type="ECO:0000313" key="1">
    <source>
        <dbReference type="EMBL" id="NPT30063.1"/>
    </source>
</evidence>
<sequence length="286" mass="33362">MLIHLHLGFHKTGTTYLQKKLDINLLENDDIQYYSRSKIYKTITRPLIERKSGECSEKDGLKFVEEVLGENKRLVISEENILGAFYSWKENSFYPNSVDNIKRLSEVFKDARFKLFLTVREHSDWIESMYLQKIKNGYATDFSNFLQKTDVKKLSFSSLIKDMAGIDCVNEVVVTDYGFFKDDSNRYMNCFEDFVGAELKKSPDKSLNLSYSDKQFKLALLGNKMLDKDEVKKLHSFIRKDLNGGEFKKPCLLSGEQRMQLNKNYEVDLMEINSSCKASEKIRFLK</sequence>
<protein>
    <recommendedName>
        <fullName evidence="3">Sulfotransferase</fullName>
    </recommendedName>
</protein>
<organism evidence="1 2">
    <name type="scientific">Vreelandella venusta</name>
    <dbReference type="NCBI Taxonomy" id="44935"/>
    <lineage>
        <taxon>Bacteria</taxon>
        <taxon>Pseudomonadati</taxon>
        <taxon>Pseudomonadota</taxon>
        <taxon>Gammaproteobacteria</taxon>
        <taxon>Oceanospirillales</taxon>
        <taxon>Halomonadaceae</taxon>
        <taxon>Vreelandella</taxon>
    </lineage>
</organism>
<evidence type="ECO:0000313" key="2">
    <source>
        <dbReference type="Proteomes" id="UP001318401"/>
    </source>
</evidence>
<reference evidence="1 2" key="1">
    <citation type="submission" date="2018-04" db="EMBL/GenBank/DDBJ databases">
        <authorList>
            <person name="Li G."/>
            <person name="Du W."/>
            <person name="Bai Y."/>
        </authorList>
    </citation>
    <scope>NUCLEOTIDE SEQUENCE [LARGE SCALE GENOMIC DNA]</scope>
    <source>
        <strain evidence="1 2">YYYZ-3</strain>
    </source>
</reference>
<dbReference type="Proteomes" id="UP001318401">
    <property type="component" value="Unassembled WGS sequence"/>
</dbReference>
<dbReference type="Gene3D" id="3.40.50.300">
    <property type="entry name" value="P-loop containing nucleotide triphosphate hydrolases"/>
    <property type="match status" value="1"/>
</dbReference>
<evidence type="ECO:0008006" key="3">
    <source>
        <dbReference type="Google" id="ProtNLM"/>
    </source>
</evidence>
<dbReference type="SUPFAM" id="SSF52540">
    <property type="entry name" value="P-loop containing nucleoside triphosphate hydrolases"/>
    <property type="match status" value="1"/>
</dbReference>
<accession>A0ABX2BAS9</accession>
<dbReference type="RefSeq" id="WP_125749802.1">
    <property type="nucleotide sequence ID" value="NZ_CP034367.1"/>
</dbReference>